<name>A0A9D4J8K9_DREPO</name>
<protein>
    <submittedName>
        <fullName evidence="1">Uncharacterized protein</fullName>
    </submittedName>
</protein>
<proteinExistence type="predicted"/>
<evidence type="ECO:0000313" key="2">
    <source>
        <dbReference type="Proteomes" id="UP000828390"/>
    </source>
</evidence>
<reference evidence="1" key="2">
    <citation type="submission" date="2020-11" db="EMBL/GenBank/DDBJ databases">
        <authorList>
            <person name="McCartney M.A."/>
            <person name="Auch B."/>
            <person name="Kono T."/>
            <person name="Mallez S."/>
            <person name="Becker A."/>
            <person name="Gohl D.M."/>
            <person name="Silverstein K.A.T."/>
            <person name="Koren S."/>
            <person name="Bechman K.B."/>
            <person name="Herman A."/>
            <person name="Abrahante J.E."/>
            <person name="Garbe J."/>
        </authorList>
    </citation>
    <scope>NUCLEOTIDE SEQUENCE</scope>
    <source>
        <strain evidence="1">Duluth1</strain>
        <tissue evidence="1">Whole animal</tissue>
    </source>
</reference>
<comment type="caution">
    <text evidence="1">The sequence shown here is derived from an EMBL/GenBank/DDBJ whole genome shotgun (WGS) entry which is preliminary data.</text>
</comment>
<dbReference type="EMBL" id="JAIWYP010000007">
    <property type="protein sequence ID" value="KAH3800209.1"/>
    <property type="molecule type" value="Genomic_DNA"/>
</dbReference>
<evidence type="ECO:0000313" key="1">
    <source>
        <dbReference type="EMBL" id="KAH3800209.1"/>
    </source>
</evidence>
<accession>A0A9D4J8K9</accession>
<dbReference type="Proteomes" id="UP000828390">
    <property type="component" value="Unassembled WGS sequence"/>
</dbReference>
<dbReference type="AlphaFoldDB" id="A0A9D4J8K9"/>
<gene>
    <name evidence="1" type="ORF">DPMN_153839</name>
</gene>
<reference evidence="1" key="1">
    <citation type="journal article" date="2019" name="bioRxiv">
        <title>The Genome of the Zebra Mussel, Dreissena polymorpha: A Resource for Invasive Species Research.</title>
        <authorList>
            <person name="McCartney M.A."/>
            <person name="Auch B."/>
            <person name="Kono T."/>
            <person name="Mallez S."/>
            <person name="Zhang Y."/>
            <person name="Obille A."/>
            <person name="Becker A."/>
            <person name="Abrahante J.E."/>
            <person name="Garbe J."/>
            <person name="Badalamenti J.P."/>
            <person name="Herman A."/>
            <person name="Mangelson H."/>
            <person name="Liachko I."/>
            <person name="Sullivan S."/>
            <person name="Sone E.D."/>
            <person name="Koren S."/>
            <person name="Silverstein K.A.T."/>
            <person name="Beckman K.B."/>
            <person name="Gohl D.M."/>
        </authorList>
    </citation>
    <scope>NUCLEOTIDE SEQUENCE</scope>
    <source>
        <strain evidence="1">Duluth1</strain>
        <tissue evidence="1">Whole animal</tissue>
    </source>
</reference>
<organism evidence="1 2">
    <name type="scientific">Dreissena polymorpha</name>
    <name type="common">Zebra mussel</name>
    <name type="synonym">Mytilus polymorpha</name>
    <dbReference type="NCBI Taxonomy" id="45954"/>
    <lineage>
        <taxon>Eukaryota</taxon>
        <taxon>Metazoa</taxon>
        <taxon>Spiralia</taxon>
        <taxon>Lophotrochozoa</taxon>
        <taxon>Mollusca</taxon>
        <taxon>Bivalvia</taxon>
        <taxon>Autobranchia</taxon>
        <taxon>Heteroconchia</taxon>
        <taxon>Euheterodonta</taxon>
        <taxon>Imparidentia</taxon>
        <taxon>Neoheterodontei</taxon>
        <taxon>Myida</taxon>
        <taxon>Dreissenoidea</taxon>
        <taxon>Dreissenidae</taxon>
        <taxon>Dreissena</taxon>
    </lineage>
</organism>
<keyword evidence="2" id="KW-1185">Reference proteome</keyword>
<sequence length="160" mass="18044">MMNDYPNVYVDVAKFGQGNGLILLDDLTCTGTESSIDQFITAFSYVNHHRIDNADGFGGKCTFDTTTQCNTCDYSTVRFLLPKQCDACYYSSEILVTIARDACYYSSDIRVTVAALIDIDRTNTIYETWNCRSASLVGHNHALLLTPVEELRKHRRNDET</sequence>